<dbReference type="AlphaFoldDB" id="A0A922ID50"/>
<dbReference type="Proteomes" id="UP000790347">
    <property type="component" value="Unassembled WGS sequence"/>
</dbReference>
<protein>
    <submittedName>
        <fullName evidence="1">Uncharacterized protein</fullName>
    </submittedName>
</protein>
<sequence length="71" mass="8103">MAKKNIKQQSSSLVIVVAVVGKFHITNHQKLQKKVVVRDVASFADKPLDTNKTTQVYYLHLQEDCIAFKME</sequence>
<name>A0A922ID50_DERFA</name>
<organism evidence="1 2">
    <name type="scientific">Dermatophagoides farinae</name>
    <name type="common">American house dust mite</name>
    <dbReference type="NCBI Taxonomy" id="6954"/>
    <lineage>
        <taxon>Eukaryota</taxon>
        <taxon>Metazoa</taxon>
        <taxon>Ecdysozoa</taxon>
        <taxon>Arthropoda</taxon>
        <taxon>Chelicerata</taxon>
        <taxon>Arachnida</taxon>
        <taxon>Acari</taxon>
        <taxon>Acariformes</taxon>
        <taxon>Sarcoptiformes</taxon>
        <taxon>Astigmata</taxon>
        <taxon>Psoroptidia</taxon>
        <taxon>Analgoidea</taxon>
        <taxon>Pyroglyphidae</taxon>
        <taxon>Dermatophagoidinae</taxon>
        <taxon>Dermatophagoides</taxon>
    </lineage>
</organism>
<keyword evidence="2" id="KW-1185">Reference proteome</keyword>
<dbReference type="EMBL" id="ASGP02000001">
    <property type="protein sequence ID" value="KAH9526488.1"/>
    <property type="molecule type" value="Genomic_DNA"/>
</dbReference>
<reference evidence="1" key="2">
    <citation type="journal article" date="2022" name="Res Sq">
        <title>Comparative Genomics Reveals Insights into the Divergent Evolution of Astigmatic Mites and Household Pest Adaptations.</title>
        <authorList>
            <person name="Xiong Q."/>
            <person name="Wan A.T.-Y."/>
            <person name="Liu X.-Y."/>
            <person name="Fung C.S.-H."/>
            <person name="Xiao X."/>
            <person name="Malainual N."/>
            <person name="Hou J."/>
            <person name="Wang L."/>
            <person name="Wang M."/>
            <person name="Yang K."/>
            <person name="Cui Y."/>
            <person name="Leung E."/>
            <person name="Nong W."/>
            <person name="Shin S.-K."/>
            <person name="Au S."/>
            <person name="Jeong K.Y."/>
            <person name="Chew F.T."/>
            <person name="Hui J."/>
            <person name="Leung T.F."/>
            <person name="Tungtrongchitr A."/>
            <person name="Zhong N."/>
            <person name="Liu Z."/>
            <person name="Tsui S."/>
        </authorList>
    </citation>
    <scope>NUCLEOTIDE SEQUENCE</scope>
    <source>
        <strain evidence="1">Derf</strain>
        <tissue evidence="1">Whole organism</tissue>
    </source>
</reference>
<gene>
    <name evidence="1" type="ORF">DERF_000572</name>
</gene>
<accession>A0A922ID50</accession>
<evidence type="ECO:0000313" key="1">
    <source>
        <dbReference type="EMBL" id="KAH9526488.1"/>
    </source>
</evidence>
<evidence type="ECO:0000313" key="2">
    <source>
        <dbReference type="Proteomes" id="UP000790347"/>
    </source>
</evidence>
<reference evidence="1" key="1">
    <citation type="submission" date="2013-05" db="EMBL/GenBank/DDBJ databases">
        <authorList>
            <person name="Yim A.K.Y."/>
            <person name="Chan T.F."/>
            <person name="Ji K.M."/>
            <person name="Liu X.Y."/>
            <person name="Zhou J.W."/>
            <person name="Li R.Q."/>
            <person name="Yang K.Y."/>
            <person name="Li J."/>
            <person name="Li M."/>
            <person name="Law P.T.W."/>
            <person name="Wu Y.L."/>
            <person name="Cai Z.L."/>
            <person name="Qin H."/>
            <person name="Bao Y."/>
            <person name="Leung R.K.K."/>
            <person name="Ng P.K.S."/>
            <person name="Zou J."/>
            <person name="Zhong X.J."/>
            <person name="Ran P.X."/>
            <person name="Zhong N.S."/>
            <person name="Liu Z.G."/>
            <person name="Tsui S.K.W."/>
        </authorList>
    </citation>
    <scope>NUCLEOTIDE SEQUENCE</scope>
    <source>
        <strain evidence="1">Derf</strain>
        <tissue evidence="1">Whole organism</tissue>
    </source>
</reference>
<comment type="caution">
    <text evidence="1">The sequence shown here is derived from an EMBL/GenBank/DDBJ whole genome shotgun (WGS) entry which is preliminary data.</text>
</comment>
<proteinExistence type="predicted"/>